<comment type="caution">
    <text evidence="2">The sequence shown here is derived from an EMBL/GenBank/DDBJ whole genome shotgun (WGS) entry which is preliminary data.</text>
</comment>
<accession>A0A9P6DIM0</accession>
<feature type="compositionally biased region" description="Low complexity" evidence="1">
    <location>
        <begin position="263"/>
        <end position="279"/>
    </location>
</feature>
<sequence length="348" mass="38738">MPLGDIVLKQLPWYTTDLLTWHNIASAFSHDFNHHNIEDAYYPAYDSTFEHLLSLIKFNGALRKRAQCMTGLSSCEQKQYWLAQSYGWGDQAASSTLDEDIMDDFNEMHIEEDSSRSYPGHVFHLTIVRISESAPFQQNPAFSPNPAVMLEALETLALWQELATDPPDAADPDVSFESWTMVPNENALTGILDFLFCHSYLVDEAKPNDPTRLYSWLERTASDHTLNKLQAAVVNTINNHTSYPSTTLYTLPKEHVALTGPKNSDSQLSNNSSMESNNNQPDNNCLGGLCLYEGLAQVSMKAIHAPSQDGLPGSPCLHQEVLLIINGNALMKDLLKSARAARMAIHAP</sequence>
<gene>
    <name evidence="2" type="ORF">BDN71DRAFT_1428211</name>
</gene>
<evidence type="ECO:0000256" key="1">
    <source>
        <dbReference type="SAM" id="MobiDB-lite"/>
    </source>
</evidence>
<name>A0A9P6DIM0_PLEER</name>
<keyword evidence="3" id="KW-1185">Reference proteome</keyword>
<organism evidence="2 3">
    <name type="scientific">Pleurotus eryngii</name>
    <name type="common">Boletus of the steppes</name>
    <dbReference type="NCBI Taxonomy" id="5323"/>
    <lineage>
        <taxon>Eukaryota</taxon>
        <taxon>Fungi</taxon>
        <taxon>Dikarya</taxon>
        <taxon>Basidiomycota</taxon>
        <taxon>Agaricomycotina</taxon>
        <taxon>Agaricomycetes</taxon>
        <taxon>Agaricomycetidae</taxon>
        <taxon>Agaricales</taxon>
        <taxon>Pleurotineae</taxon>
        <taxon>Pleurotaceae</taxon>
        <taxon>Pleurotus</taxon>
    </lineage>
</organism>
<dbReference type="OrthoDB" id="10564644at2759"/>
<protein>
    <submittedName>
        <fullName evidence="2">Uncharacterized protein</fullName>
    </submittedName>
</protein>
<feature type="region of interest" description="Disordered" evidence="1">
    <location>
        <begin position="259"/>
        <end position="279"/>
    </location>
</feature>
<evidence type="ECO:0000313" key="2">
    <source>
        <dbReference type="EMBL" id="KAF9499163.1"/>
    </source>
</evidence>
<dbReference type="AlphaFoldDB" id="A0A9P6DIM0"/>
<dbReference type="EMBL" id="MU154533">
    <property type="protein sequence ID" value="KAF9499163.1"/>
    <property type="molecule type" value="Genomic_DNA"/>
</dbReference>
<reference evidence="2" key="1">
    <citation type="submission" date="2020-11" db="EMBL/GenBank/DDBJ databases">
        <authorList>
            <consortium name="DOE Joint Genome Institute"/>
            <person name="Ahrendt S."/>
            <person name="Riley R."/>
            <person name="Andreopoulos W."/>
            <person name="Labutti K."/>
            <person name="Pangilinan J."/>
            <person name="Ruiz-Duenas F.J."/>
            <person name="Barrasa J.M."/>
            <person name="Sanchez-Garcia M."/>
            <person name="Camarero S."/>
            <person name="Miyauchi S."/>
            <person name="Serrano A."/>
            <person name="Linde D."/>
            <person name="Babiker R."/>
            <person name="Drula E."/>
            <person name="Ayuso-Fernandez I."/>
            <person name="Pacheco R."/>
            <person name="Padilla G."/>
            <person name="Ferreira P."/>
            <person name="Barriuso J."/>
            <person name="Kellner H."/>
            <person name="Castanera R."/>
            <person name="Alfaro M."/>
            <person name="Ramirez L."/>
            <person name="Pisabarro A.G."/>
            <person name="Kuo A."/>
            <person name="Tritt A."/>
            <person name="Lipzen A."/>
            <person name="He G."/>
            <person name="Yan M."/>
            <person name="Ng V."/>
            <person name="Cullen D."/>
            <person name="Martin F."/>
            <person name="Rosso M.-N."/>
            <person name="Henrissat B."/>
            <person name="Hibbett D."/>
            <person name="Martinez A.T."/>
            <person name="Grigoriev I.V."/>
        </authorList>
    </citation>
    <scope>NUCLEOTIDE SEQUENCE</scope>
    <source>
        <strain evidence="2">ATCC 90797</strain>
    </source>
</reference>
<proteinExistence type="predicted"/>
<evidence type="ECO:0000313" key="3">
    <source>
        <dbReference type="Proteomes" id="UP000807025"/>
    </source>
</evidence>
<dbReference type="Proteomes" id="UP000807025">
    <property type="component" value="Unassembled WGS sequence"/>
</dbReference>